<feature type="region of interest" description="Disordered" evidence="6">
    <location>
        <begin position="400"/>
        <end position="426"/>
    </location>
</feature>
<keyword evidence="7" id="KW-0732">Signal</keyword>
<dbReference type="PRINTS" id="PR01021">
    <property type="entry name" value="OMPADOMAIN"/>
</dbReference>
<proteinExistence type="predicted"/>
<feature type="coiled-coil region" evidence="5">
    <location>
        <begin position="211"/>
        <end position="268"/>
    </location>
</feature>
<evidence type="ECO:0000256" key="6">
    <source>
        <dbReference type="SAM" id="MobiDB-lite"/>
    </source>
</evidence>
<evidence type="ECO:0000313" key="9">
    <source>
        <dbReference type="EMBL" id="MUV13714.1"/>
    </source>
</evidence>
<organism evidence="9 10">
    <name type="scientific">Noviluteimonas gilva</name>
    <dbReference type="NCBI Taxonomy" id="2682097"/>
    <lineage>
        <taxon>Bacteria</taxon>
        <taxon>Pseudomonadati</taxon>
        <taxon>Pseudomonadota</taxon>
        <taxon>Gammaproteobacteria</taxon>
        <taxon>Lysobacterales</taxon>
        <taxon>Lysobacteraceae</taxon>
        <taxon>Noviluteimonas</taxon>
    </lineage>
</organism>
<dbReference type="InterPro" id="IPR025511">
    <property type="entry name" value="DUF4398"/>
</dbReference>
<dbReference type="Gene3D" id="3.30.1330.60">
    <property type="entry name" value="OmpA-like domain"/>
    <property type="match status" value="1"/>
</dbReference>
<evidence type="ECO:0000313" key="10">
    <source>
        <dbReference type="Proteomes" id="UP000479692"/>
    </source>
</evidence>
<dbReference type="Pfam" id="PF00691">
    <property type="entry name" value="OmpA"/>
    <property type="match status" value="1"/>
</dbReference>
<dbReference type="PANTHER" id="PTHR30329:SF21">
    <property type="entry name" value="LIPOPROTEIN YIAD-RELATED"/>
    <property type="match status" value="1"/>
</dbReference>
<dbReference type="EMBL" id="WOXT01000001">
    <property type="protein sequence ID" value="MUV13714.1"/>
    <property type="molecule type" value="Genomic_DNA"/>
</dbReference>
<dbReference type="GO" id="GO:0009279">
    <property type="term" value="C:cell outer membrane"/>
    <property type="evidence" value="ECO:0007669"/>
    <property type="project" value="UniProtKB-SubCell"/>
</dbReference>
<evidence type="ECO:0000256" key="1">
    <source>
        <dbReference type="ARBA" id="ARBA00004442"/>
    </source>
</evidence>
<feature type="domain" description="OmpA-like" evidence="8">
    <location>
        <begin position="321"/>
        <end position="436"/>
    </location>
</feature>
<dbReference type="PROSITE" id="PS51257">
    <property type="entry name" value="PROKAR_LIPOPROTEIN"/>
    <property type="match status" value="1"/>
</dbReference>
<keyword evidence="3" id="KW-0998">Cell outer membrane</keyword>
<dbReference type="SUPFAM" id="SSF103088">
    <property type="entry name" value="OmpA-like"/>
    <property type="match status" value="1"/>
</dbReference>
<dbReference type="InterPro" id="IPR006664">
    <property type="entry name" value="OMP_bac"/>
</dbReference>
<evidence type="ECO:0000256" key="7">
    <source>
        <dbReference type="SAM" id="SignalP"/>
    </source>
</evidence>
<evidence type="ECO:0000259" key="8">
    <source>
        <dbReference type="PROSITE" id="PS51123"/>
    </source>
</evidence>
<keyword evidence="10" id="KW-1185">Reference proteome</keyword>
<dbReference type="AlphaFoldDB" id="A0A7C9HY10"/>
<dbReference type="Gene3D" id="1.20.1270.390">
    <property type="match status" value="1"/>
</dbReference>
<evidence type="ECO:0000256" key="4">
    <source>
        <dbReference type="PROSITE-ProRule" id="PRU00473"/>
    </source>
</evidence>
<sequence>MRPSFAHFTRTQHARLCGLVIAIALSGCASVPPPTSELSAAQQSVARAESADADQYATSELVAARNALESAQSAMSAGDDEDALRFATSASAWGDLALARSRAATTQADYDQRRAEIAGLRQRLQLGANDETPALAWPAPAPAQGPDVAAALSQRLVALDADARLQGLAAYERLRARQAVDVLPEARKSDRAQATQIAQQRVQTAEIAAQTEATRREVDRLDRERSELLVEASRQEAERARQEAERLRFEAQIQMEEAQRLRATAESEAAARAQAEEIVLDVAGDQAAKLAAAKARDAELARKEAELSGAVGDLPPSKRSGGSEVFTLGGDAFASGKAALSSSGSGSVRALAAYIAAAPTGRIRIEAHTDGQGEAAANKDLSQRRANAVRDALAAAGVPKSKMTATGMGESSPIGSDDTAAGRARNRRVEIIVADK</sequence>
<evidence type="ECO:0000256" key="2">
    <source>
        <dbReference type="ARBA" id="ARBA00023136"/>
    </source>
</evidence>
<keyword evidence="2 4" id="KW-0472">Membrane</keyword>
<gene>
    <name evidence="9" type="ORF">GN331_05770</name>
</gene>
<accession>A0A7C9HY10</accession>
<dbReference type="Pfam" id="PF14346">
    <property type="entry name" value="DUF4398"/>
    <property type="match status" value="1"/>
</dbReference>
<dbReference type="CDD" id="cd07185">
    <property type="entry name" value="OmpA_C-like"/>
    <property type="match status" value="1"/>
</dbReference>
<dbReference type="PANTHER" id="PTHR30329">
    <property type="entry name" value="STATOR ELEMENT OF FLAGELLAR MOTOR COMPLEX"/>
    <property type="match status" value="1"/>
</dbReference>
<comment type="caution">
    <text evidence="9">The sequence shown here is derived from an EMBL/GenBank/DDBJ whole genome shotgun (WGS) entry which is preliminary data.</text>
</comment>
<keyword evidence="5" id="KW-0175">Coiled coil</keyword>
<reference evidence="9 10" key="1">
    <citation type="submission" date="2019-12" db="EMBL/GenBank/DDBJ databases">
        <authorList>
            <person name="Xu J."/>
        </authorList>
    </citation>
    <scope>NUCLEOTIDE SEQUENCE [LARGE SCALE GENOMIC DNA]</scope>
    <source>
        <strain evidence="9 10">HX-5-24</strain>
    </source>
</reference>
<evidence type="ECO:0000256" key="3">
    <source>
        <dbReference type="ARBA" id="ARBA00023237"/>
    </source>
</evidence>
<comment type="subcellular location">
    <subcellularLocation>
        <location evidence="1">Cell outer membrane</location>
    </subcellularLocation>
</comment>
<protein>
    <submittedName>
        <fullName evidence="9">OmpA family protein</fullName>
    </submittedName>
</protein>
<dbReference type="InterPro" id="IPR050330">
    <property type="entry name" value="Bact_OuterMem_StrucFunc"/>
</dbReference>
<dbReference type="Proteomes" id="UP000479692">
    <property type="component" value="Unassembled WGS sequence"/>
</dbReference>
<dbReference type="InterPro" id="IPR006665">
    <property type="entry name" value="OmpA-like"/>
</dbReference>
<evidence type="ECO:0000256" key="5">
    <source>
        <dbReference type="SAM" id="Coils"/>
    </source>
</evidence>
<feature type="signal peptide" evidence="7">
    <location>
        <begin position="1"/>
        <end position="29"/>
    </location>
</feature>
<dbReference type="InterPro" id="IPR036737">
    <property type="entry name" value="OmpA-like_sf"/>
</dbReference>
<dbReference type="PROSITE" id="PS51123">
    <property type="entry name" value="OMPA_2"/>
    <property type="match status" value="1"/>
</dbReference>
<feature type="chain" id="PRO_5028802692" evidence="7">
    <location>
        <begin position="30"/>
        <end position="436"/>
    </location>
</feature>
<name>A0A7C9HY10_9GAMM</name>